<dbReference type="GO" id="GO:0016298">
    <property type="term" value="F:lipase activity"/>
    <property type="evidence" value="ECO:0007669"/>
    <property type="project" value="TreeGrafter"/>
</dbReference>
<keyword evidence="10 16" id="KW-1133">Transmembrane helix</keyword>
<dbReference type="EMBL" id="CAUYUE010000016">
    <property type="protein sequence ID" value="CAK0787252.1"/>
    <property type="molecule type" value="Genomic_DNA"/>
</dbReference>
<evidence type="ECO:0000256" key="9">
    <source>
        <dbReference type="ARBA" id="ARBA00022963"/>
    </source>
</evidence>
<dbReference type="PANTHER" id="PTHR45792">
    <property type="entry name" value="DIACYLGLYCEROL LIPASE HOMOLOG-RELATED"/>
    <property type="match status" value="1"/>
</dbReference>
<feature type="domain" description="Fungal lipase-type" evidence="17">
    <location>
        <begin position="549"/>
        <end position="729"/>
    </location>
</feature>
<evidence type="ECO:0000256" key="10">
    <source>
        <dbReference type="ARBA" id="ARBA00022989"/>
    </source>
</evidence>
<comment type="cofactor">
    <cofactor evidence="1">
        <name>Ca(2+)</name>
        <dbReference type="ChEBI" id="CHEBI:29108"/>
    </cofactor>
</comment>
<keyword evidence="3" id="KW-1003">Cell membrane</keyword>
<reference evidence="18 19" key="1">
    <citation type="submission" date="2023-10" db="EMBL/GenBank/DDBJ databases">
        <authorList>
            <person name="Maclean D."/>
            <person name="Macfadyen A."/>
        </authorList>
    </citation>
    <scope>NUCLEOTIDE SEQUENCE [LARGE SCALE GENOMIC DNA]</scope>
</reference>
<dbReference type="AlphaFoldDB" id="A0AAV1IKN9"/>
<dbReference type="SUPFAM" id="SSF53474">
    <property type="entry name" value="alpha/beta-Hydrolases"/>
    <property type="match status" value="1"/>
</dbReference>
<keyword evidence="4" id="KW-0597">Phosphoprotein</keyword>
<sequence length="902" mass="98798">MPALRAYGRAFHIASDDVPLFALGGAIFHLFWIVAIAITARNIIDIPDICRGHAGLYYIATVASLLACFATGFILEILLMWQGCQGCIFEPSKRRRLETLVTLRFGNIICEILASAFGTYVLAATDVECRVKELEKEVVLFNPKKEVLVLVIITWVFQILTLLNILILYNAWPDQKGQETWEQRFLWLGRYVCCQCGQQQAEDEQRRRSLRRIAKWVTRLLGTADLTPSDSAVALVLVATLQRQARKERIARALEVGGRAAQEGASPAQAISLLERAGTIQALPVSTARGSINLTRAGTHSPIRDVTQEVLIDIDGCYDVSGSSPPGTAKLGESRQPSEALPQSAAPSQDAGASAELKAGQEVKQYTQGDEGGHSREPSGTGASQSLQGEGGVGQNPLDKFVRQMALIREATITPSGMDEQLRDGMPQDQAVQLYTGSHWRVEAATLADVEHFTKFAMGVYGYGGSNASSIWGVFARSLIPRGRKEQRKQQRDILNKAEVNSLYERLFYENVLTELGESSEIIYLSVANAALAHLPYLVALDHQSRSVVIALRGTTSVEDIITDSVAEPEKLDGEWVPKGIRDEAGGPLYAHAGIKAAADAVLKDLDEHRILKALIEGNYGDCDKSAAEEVQKKDEGASKQTKQEHYVAALMQRKLDCRNWRLVLTGHSLGAGAAALIALHLSGRFPNLHCWALSPPGGLMSTNLSRAVQRFVTSVIVGKDVVPRVSVVNLGRLIDQMVTSLALCKVNKSEMILRRLSQHFRHERAQELFWQNDEVPQEALDILKKYSVAIEARSRMLELVPPGRVIFLRPLKTHGARAGWDAVWVKAEEVICEGILISPRMAEDHSCMTLLEALRAAQQHPRQAGYASTPFQAGGYIPPPVPQGADISDSAQQGQPGDDLV</sequence>
<keyword evidence="19" id="KW-1185">Reference proteome</keyword>
<protein>
    <recommendedName>
        <fullName evidence="14">sn-1-specific diacylglycerol lipase</fullName>
        <ecNumber evidence="14">3.1.1.116</ecNumber>
    </recommendedName>
</protein>
<evidence type="ECO:0000256" key="13">
    <source>
        <dbReference type="ARBA" id="ARBA00024531"/>
    </source>
</evidence>
<keyword evidence="8" id="KW-0106">Calcium</keyword>
<comment type="catalytic activity">
    <reaction evidence="13">
        <text>a 1,2-diacyl-sn-glycerol + H2O = a 2-acylglycerol + a fatty acid + H(+)</text>
        <dbReference type="Rhea" id="RHEA:33275"/>
        <dbReference type="ChEBI" id="CHEBI:15377"/>
        <dbReference type="ChEBI" id="CHEBI:15378"/>
        <dbReference type="ChEBI" id="CHEBI:17389"/>
        <dbReference type="ChEBI" id="CHEBI:17815"/>
        <dbReference type="ChEBI" id="CHEBI:28868"/>
        <dbReference type="EC" id="3.1.1.116"/>
    </reaction>
    <physiologicalReaction direction="left-to-right" evidence="13">
        <dbReference type="Rhea" id="RHEA:33276"/>
    </physiologicalReaction>
</comment>
<feature type="transmembrane region" description="Helical" evidence="16">
    <location>
        <begin position="147"/>
        <end position="169"/>
    </location>
</feature>
<name>A0AAV1IKN9_9CHLO</name>
<dbReference type="InterPro" id="IPR029058">
    <property type="entry name" value="AB_hydrolase_fold"/>
</dbReference>
<evidence type="ECO:0000256" key="8">
    <source>
        <dbReference type="ARBA" id="ARBA00022837"/>
    </source>
</evidence>
<dbReference type="EC" id="3.1.1.116" evidence="14"/>
<keyword evidence="11" id="KW-0443">Lipid metabolism</keyword>
<evidence type="ECO:0000256" key="1">
    <source>
        <dbReference type="ARBA" id="ARBA00001913"/>
    </source>
</evidence>
<evidence type="ECO:0000256" key="16">
    <source>
        <dbReference type="SAM" id="Phobius"/>
    </source>
</evidence>
<evidence type="ECO:0000256" key="12">
    <source>
        <dbReference type="ARBA" id="ARBA00023136"/>
    </source>
</evidence>
<gene>
    <name evidence="18" type="ORF">CVIRNUC_010470</name>
</gene>
<evidence type="ECO:0000259" key="17">
    <source>
        <dbReference type="Pfam" id="PF01764"/>
    </source>
</evidence>
<keyword evidence="6" id="KW-0479">Metal-binding</keyword>
<keyword evidence="9" id="KW-0442">Lipid degradation</keyword>
<dbReference type="Gene3D" id="3.40.50.1820">
    <property type="entry name" value="alpha/beta hydrolase"/>
    <property type="match status" value="1"/>
</dbReference>
<keyword evidence="12 16" id="KW-0472">Membrane</keyword>
<dbReference type="PANTHER" id="PTHR45792:SF8">
    <property type="entry name" value="DIACYLGLYCEROL LIPASE-ALPHA"/>
    <property type="match status" value="1"/>
</dbReference>
<keyword evidence="5 16" id="KW-0812">Transmembrane</keyword>
<accession>A0AAV1IKN9</accession>
<feature type="transmembrane region" description="Helical" evidence="16">
    <location>
        <begin position="101"/>
        <end position="123"/>
    </location>
</feature>
<dbReference type="GO" id="GO:0016042">
    <property type="term" value="P:lipid catabolic process"/>
    <property type="evidence" value="ECO:0007669"/>
    <property type="project" value="UniProtKB-KW"/>
</dbReference>
<evidence type="ECO:0000256" key="4">
    <source>
        <dbReference type="ARBA" id="ARBA00022553"/>
    </source>
</evidence>
<dbReference type="InterPro" id="IPR052214">
    <property type="entry name" value="DAG_Lipase-Related"/>
</dbReference>
<feature type="region of interest" description="Disordered" evidence="15">
    <location>
        <begin position="323"/>
        <end position="396"/>
    </location>
</feature>
<evidence type="ECO:0000256" key="11">
    <source>
        <dbReference type="ARBA" id="ARBA00023098"/>
    </source>
</evidence>
<proteinExistence type="predicted"/>
<feature type="transmembrane region" description="Helical" evidence="16">
    <location>
        <begin position="20"/>
        <end position="44"/>
    </location>
</feature>
<evidence type="ECO:0000313" key="19">
    <source>
        <dbReference type="Proteomes" id="UP001314263"/>
    </source>
</evidence>
<organism evidence="18 19">
    <name type="scientific">Coccomyxa viridis</name>
    <dbReference type="NCBI Taxonomy" id="1274662"/>
    <lineage>
        <taxon>Eukaryota</taxon>
        <taxon>Viridiplantae</taxon>
        <taxon>Chlorophyta</taxon>
        <taxon>core chlorophytes</taxon>
        <taxon>Trebouxiophyceae</taxon>
        <taxon>Trebouxiophyceae incertae sedis</taxon>
        <taxon>Coccomyxaceae</taxon>
        <taxon>Coccomyxa</taxon>
    </lineage>
</organism>
<evidence type="ECO:0000256" key="2">
    <source>
        <dbReference type="ARBA" id="ARBA00004651"/>
    </source>
</evidence>
<evidence type="ECO:0000313" key="18">
    <source>
        <dbReference type="EMBL" id="CAK0787252.1"/>
    </source>
</evidence>
<comment type="subcellular location">
    <subcellularLocation>
        <location evidence="2">Cell membrane</location>
        <topology evidence="2">Multi-pass membrane protein</topology>
    </subcellularLocation>
</comment>
<evidence type="ECO:0000256" key="15">
    <source>
        <dbReference type="SAM" id="MobiDB-lite"/>
    </source>
</evidence>
<evidence type="ECO:0000256" key="5">
    <source>
        <dbReference type="ARBA" id="ARBA00022692"/>
    </source>
</evidence>
<dbReference type="Proteomes" id="UP001314263">
    <property type="component" value="Unassembled WGS sequence"/>
</dbReference>
<feature type="transmembrane region" description="Helical" evidence="16">
    <location>
        <begin position="56"/>
        <end position="81"/>
    </location>
</feature>
<dbReference type="GO" id="GO:0046872">
    <property type="term" value="F:metal ion binding"/>
    <property type="evidence" value="ECO:0007669"/>
    <property type="project" value="UniProtKB-KW"/>
</dbReference>
<keyword evidence="7" id="KW-0378">Hydrolase</keyword>
<dbReference type="GO" id="GO:0005886">
    <property type="term" value="C:plasma membrane"/>
    <property type="evidence" value="ECO:0007669"/>
    <property type="project" value="UniProtKB-SubCell"/>
</dbReference>
<evidence type="ECO:0000256" key="6">
    <source>
        <dbReference type="ARBA" id="ARBA00022723"/>
    </source>
</evidence>
<dbReference type="InterPro" id="IPR002921">
    <property type="entry name" value="Fungal_lipase-type"/>
</dbReference>
<evidence type="ECO:0000256" key="7">
    <source>
        <dbReference type="ARBA" id="ARBA00022801"/>
    </source>
</evidence>
<evidence type="ECO:0000256" key="3">
    <source>
        <dbReference type="ARBA" id="ARBA00022475"/>
    </source>
</evidence>
<feature type="region of interest" description="Disordered" evidence="15">
    <location>
        <begin position="878"/>
        <end position="902"/>
    </location>
</feature>
<comment type="caution">
    <text evidence="18">The sequence shown here is derived from an EMBL/GenBank/DDBJ whole genome shotgun (WGS) entry which is preliminary data.</text>
</comment>
<evidence type="ECO:0000256" key="14">
    <source>
        <dbReference type="ARBA" id="ARBA00026104"/>
    </source>
</evidence>
<dbReference type="Pfam" id="PF01764">
    <property type="entry name" value="Lipase_3"/>
    <property type="match status" value="1"/>
</dbReference>